<dbReference type="AlphaFoldDB" id="F4WUS4"/>
<reference evidence="1" key="1">
    <citation type="submission" date="2011-02" db="EMBL/GenBank/DDBJ databases">
        <title>The genome of the leaf-cutting ant Acromyrmex echinatior suggests key adaptations to social evolution and fungus farming.</title>
        <authorList>
            <person name="Nygaard S."/>
            <person name="Zhang G."/>
        </authorList>
    </citation>
    <scope>NUCLEOTIDE SEQUENCE</scope>
</reference>
<dbReference type="Proteomes" id="UP000007755">
    <property type="component" value="Unassembled WGS sequence"/>
</dbReference>
<proteinExistence type="predicted"/>
<dbReference type="InParanoid" id="F4WUS4"/>
<gene>
    <name evidence="1" type="ORF">G5I_09652</name>
</gene>
<evidence type="ECO:0000313" key="1">
    <source>
        <dbReference type="EMBL" id="EGI62071.1"/>
    </source>
</evidence>
<protein>
    <submittedName>
        <fullName evidence="1">Uncharacterized protein</fullName>
    </submittedName>
</protein>
<sequence length="139" mass="16127">MHSGRLGSWTYRKAGYRIHRHPGNVYLSGRQTSDRQQAEARLWNPNATSSPRIRRREHPCGTIPFRGVVGAAVPHEQLDSVTPRVVGERFQAHETPFRKLSKNIDNSPRTKEIPILHMDFRRDWITRCMKLRNENGGFD</sequence>
<accession>F4WUS4</accession>
<keyword evidence="2" id="KW-1185">Reference proteome</keyword>
<name>F4WUS4_ACREC</name>
<dbReference type="EMBL" id="GL888375">
    <property type="protein sequence ID" value="EGI62071.1"/>
    <property type="molecule type" value="Genomic_DNA"/>
</dbReference>
<evidence type="ECO:0000313" key="2">
    <source>
        <dbReference type="Proteomes" id="UP000007755"/>
    </source>
</evidence>
<organism evidence="2">
    <name type="scientific">Acromyrmex echinatior</name>
    <name type="common">Panamanian leafcutter ant</name>
    <name type="synonym">Acromyrmex octospinosus echinatior</name>
    <dbReference type="NCBI Taxonomy" id="103372"/>
    <lineage>
        <taxon>Eukaryota</taxon>
        <taxon>Metazoa</taxon>
        <taxon>Ecdysozoa</taxon>
        <taxon>Arthropoda</taxon>
        <taxon>Hexapoda</taxon>
        <taxon>Insecta</taxon>
        <taxon>Pterygota</taxon>
        <taxon>Neoptera</taxon>
        <taxon>Endopterygota</taxon>
        <taxon>Hymenoptera</taxon>
        <taxon>Apocrita</taxon>
        <taxon>Aculeata</taxon>
        <taxon>Formicoidea</taxon>
        <taxon>Formicidae</taxon>
        <taxon>Myrmicinae</taxon>
        <taxon>Acromyrmex</taxon>
    </lineage>
</organism>